<protein>
    <submittedName>
        <fullName evidence="1">Uncharacterized protein</fullName>
    </submittedName>
</protein>
<evidence type="ECO:0000313" key="2">
    <source>
        <dbReference type="Proteomes" id="UP000790709"/>
    </source>
</evidence>
<accession>A0ACB8BKY8</accession>
<name>A0ACB8BKY8_9AGAM</name>
<organism evidence="1 2">
    <name type="scientific">Leucogyrophana mollusca</name>
    <dbReference type="NCBI Taxonomy" id="85980"/>
    <lineage>
        <taxon>Eukaryota</taxon>
        <taxon>Fungi</taxon>
        <taxon>Dikarya</taxon>
        <taxon>Basidiomycota</taxon>
        <taxon>Agaricomycotina</taxon>
        <taxon>Agaricomycetes</taxon>
        <taxon>Agaricomycetidae</taxon>
        <taxon>Boletales</taxon>
        <taxon>Boletales incertae sedis</taxon>
        <taxon>Leucogyrophana</taxon>
    </lineage>
</organism>
<dbReference type="EMBL" id="MU266393">
    <property type="protein sequence ID" value="KAH7925906.1"/>
    <property type="molecule type" value="Genomic_DNA"/>
</dbReference>
<dbReference type="Proteomes" id="UP000790709">
    <property type="component" value="Unassembled WGS sequence"/>
</dbReference>
<evidence type="ECO:0000313" key="1">
    <source>
        <dbReference type="EMBL" id="KAH7925906.1"/>
    </source>
</evidence>
<comment type="caution">
    <text evidence="1">The sequence shown here is derived from an EMBL/GenBank/DDBJ whole genome shotgun (WGS) entry which is preliminary data.</text>
</comment>
<proteinExistence type="predicted"/>
<sequence length="324" mass="35537">MATLNGTAHPIFDVAAVVGPVNITTVVTALLFGCSIIQTYIYYGAFAKDRHIIKIMVVAVMILELAHLACAVDSMWYLSITVYVNPQKLAVWPVSGILMVPITVVIRFLVQFYFTFRLWKLSDATLLSISCTILSLVAAATGFAVAGTAFGMTDLNDYCATQRPLITLFLVSQAVADATITLALVYHLRQKRVMAFSRTATSIDKLILWTAETGFVSSTLAILIVIFFLTLEQTYVWNALYVCFGSVYANSFLAMLNGRLIIRAIMSEGAYELETKVHTSPEGRNSAGTRLLFVTDIYRTAGHQINQGKDSNETQVAAGSTPRQ</sequence>
<keyword evidence="2" id="KW-1185">Reference proteome</keyword>
<gene>
    <name evidence="1" type="ORF">BV22DRAFT_1128675</name>
</gene>
<reference evidence="1" key="1">
    <citation type="journal article" date="2021" name="New Phytol.">
        <title>Evolutionary innovations through gain and loss of genes in the ectomycorrhizal Boletales.</title>
        <authorList>
            <person name="Wu G."/>
            <person name="Miyauchi S."/>
            <person name="Morin E."/>
            <person name="Kuo A."/>
            <person name="Drula E."/>
            <person name="Varga T."/>
            <person name="Kohler A."/>
            <person name="Feng B."/>
            <person name="Cao Y."/>
            <person name="Lipzen A."/>
            <person name="Daum C."/>
            <person name="Hundley H."/>
            <person name="Pangilinan J."/>
            <person name="Johnson J."/>
            <person name="Barry K."/>
            <person name="LaButti K."/>
            <person name="Ng V."/>
            <person name="Ahrendt S."/>
            <person name="Min B."/>
            <person name="Choi I.G."/>
            <person name="Park H."/>
            <person name="Plett J.M."/>
            <person name="Magnuson J."/>
            <person name="Spatafora J.W."/>
            <person name="Nagy L.G."/>
            <person name="Henrissat B."/>
            <person name="Grigoriev I.V."/>
            <person name="Yang Z.L."/>
            <person name="Xu J."/>
            <person name="Martin F.M."/>
        </authorList>
    </citation>
    <scope>NUCLEOTIDE SEQUENCE</scope>
    <source>
        <strain evidence="1">KUC20120723A-06</strain>
    </source>
</reference>